<evidence type="ECO:0000313" key="4">
    <source>
        <dbReference type="EMBL" id="GAA5527171.1"/>
    </source>
</evidence>
<name>A0ABP9WYP3_9CHLR</name>
<dbReference type="PANTHER" id="PTHR10434:SF9">
    <property type="entry name" value="PHOSPHOLIPID_GLYCEROL ACYLTRANSFERASE DOMAIN-CONTAINING PROTEIN"/>
    <property type="match status" value="1"/>
</dbReference>
<protein>
    <recommendedName>
        <fullName evidence="3">Phospholipid/glycerol acyltransferase domain-containing protein</fullName>
    </recommendedName>
</protein>
<sequence length="208" mass="24176">MKRFRGFRPSRLSLQPGRPLRWLAQLLLKVFGWQVEGIVPTEPKWIAIGAYHTSNWDFAVMLLATLSQQLRIYWIGKHSLFRFPFKTLMRWLGGIPIRRDKTYNAVQQVVDEIERHETLVLVVAPEGTRKATDHWKTGFYYIALNAKIPIGMSYINYERKVLGFGPMLYPTGDIDADFAVLREFYERMSVGRFPEKQGTVQIKAPKAE</sequence>
<dbReference type="SUPFAM" id="SSF69593">
    <property type="entry name" value="Glycerol-3-phosphate (1)-acyltransferase"/>
    <property type="match status" value="1"/>
</dbReference>
<dbReference type="RefSeq" id="WP_345720811.1">
    <property type="nucleotide sequence ID" value="NZ_BAABRU010000003.1"/>
</dbReference>
<evidence type="ECO:0000256" key="1">
    <source>
        <dbReference type="ARBA" id="ARBA00022679"/>
    </source>
</evidence>
<keyword evidence="5" id="KW-1185">Reference proteome</keyword>
<dbReference type="CDD" id="cd07988">
    <property type="entry name" value="LPLAT_ABO13168-like"/>
    <property type="match status" value="1"/>
</dbReference>
<evidence type="ECO:0000313" key="5">
    <source>
        <dbReference type="Proteomes" id="UP001428290"/>
    </source>
</evidence>
<dbReference type="Pfam" id="PF01553">
    <property type="entry name" value="Acyltransferase"/>
    <property type="match status" value="1"/>
</dbReference>
<organism evidence="4 5">
    <name type="scientific">Herpetosiphon gulosus</name>
    <dbReference type="NCBI Taxonomy" id="1973496"/>
    <lineage>
        <taxon>Bacteria</taxon>
        <taxon>Bacillati</taxon>
        <taxon>Chloroflexota</taxon>
        <taxon>Chloroflexia</taxon>
        <taxon>Herpetosiphonales</taxon>
        <taxon>Herpetosiphonaceae</taxon>
        <taxon>Herpetosiphon</taxon>
    </lineage>
</organism>
<keyword evidence="2" id="KW-0012">Acyltransferase</keyword>
<comment type="caution">
    <text evidence="4">The sequence shown here is derived from an EMBL/GenBank/DDBJ whole genome shotgun (WGS) entry which is preliminary data.</text>
</comment>
<accession>A0ABP9WYP3</accession>
<evidence type="ECO:0000259" key="3">
    <source>
        <dbReference type="SMART" id="SM00563"/>
    </source>
</evidence>
<dbReference type="InterPro" id="IPR002123">
    <property type="entry name" value="Plipid/glycerol_acylTrfase"/>
</dbReference>
<keyword evidence="1" id="KW-0808">Transferase</keyword>
<feature type="domain" description="Phospholipid/glycerol acyltransferase" evidence="3">
    <location>
        <begin position="46"/>
        <end position="155"/>
    </location>
</feature>
<dbReference type="SMART" id="SM00563">
    <property type="entry name" value="PlsC"/>
    <property type="match status" value="1"/>
</dbReference>
<proteinExistence type="predicted"/>
<evidence type="ECO:0000256" key="2">
    <source>
        <dbReference type="ARBA" id="ARBA00023315"/>
    </source>
</evidence>
<dbReference type="PANTHER" id="PTHR10434">
    <property type="entry name" value="1-ACYL-SN-GLYCEROL-3-PHOSPHATE ACYLTRANSFERASE"/>
    <property type="match status" value="1"/>
</dbReference>
<dbReference type="EMBL" id="BAABRU010000003">
    <property type="protein sequence ID" value="GAA5527171.1"/>
    <property type="molecule type" value="Genomic_DNA"/>
</dbReference>
<gene>
    <name evidence="4" type="ORF">Hgul01_00955</name>
</gene>
<dbReference type="Proteomes" id="UP001428290">
    <property type="component" value="Unassembled WGS sequence"/>
</dbReference>
<reference evidence="4 5" key="1">
    <citation type="submission" date="2024-02" db="EMBL/GenBank/DDBJ databases">
        <title>Herpetosiphon gulosus NBRC 112829.</title>
        <authorList>
            <person name="Ichikawa N."/>
            <person name="Katano-Makiyama Y."/>
            <person name="Hidaka K."/>
        </authorList>
    </citation>
    <scope>NUCLEOTIDE SEQUENCE [LARGE SCALE GENOMIC DNA]</scope>
    <source>
        <strain evidence="4 5">NBRC 112829</strain>
    </source>
</reference>